<protein>
    <submittedName>
        <fullName evidence="1">Homeobox protein knotted-1-like 10</fullName>
    </submittedName>
</protein>
<name>A0ACC0G4T8_9ERIC</name>
<accession>A0ACC0G4T8</accession>
<comment type="caution">
    <text evidence="1">The sequence shown here is derived from an EMBL/GenBank/DDBJ whole genome shotgun (WGS) entry which is preliminary data.</text>
</comment>
<organism evidence="1 2">
    <name type="scientific">Camellia lanceoleosa</name>
    <dbReference type="NCBI Taxonomy" id="1840588"/>
    <lineage>
        <taxon>Eukaryota</taxon>
        <taxon>Viridiplantae</taxon>
        <taxon>Streptophyta</taxon>
        <taxon>Embryophyta</taxon>
        <taxon>Tracheophyta</taxon>
        <taxon>Spermatophyta</taxon>
        <taxon>Magnoliopsida</taxon>
        <taxon>eudicotyledons</taxon>
        <taxon>Gunneridae</taxon>
        <taxon>Pentapetalae</taxon>
        <taxon>asterids</taxon>
        <taxon>Ericales</taxon>
        <taxon>Theaceae</taxon>
        <taxon>Camellia</taxon>
    </lineage>
</organism>
<dbReference type="Proteomes" id="UP001060215">
    <property type="component" value="Chromosome 12"/>
</dbReference>
<proteinExistence type="predicted"/>
<keyword evidence="2" id="KW-1185">Reference proteome</keyword>
<evidence type="ECO:0000313" key="1">
    <source>
        <dbReference type="EMBL" id="KAI7995934.1"/>
    </source>
</evidence>
<evidence type="ECO:0000313" key="2">
    <source>
        <dbReference type="Proteomes" id="UP001060215"/>
    </source>
</evidence>
<dbReference type="EMBL" id="CM045769">
    <property type="protein sequence ID" value="KAI7995934.1"/>
    <property type="molecule type" value="Genomic_DNA"/>
</dbReference>
<gene>
    <name evidence="1" type="ORF">LOK49_LG11G01250</name>
</gene>
<sequence>MNEFFLVQGLKDEAAGTSKKDLSYGEVEAAEIQESSSARLGDQELKEMLLRKYSGYLSSLRKEFLKKRKKGKLLKDARIALLDWWNTHYRWPYPTIVVDVIWFFRFYPNYEWV</sequence>
<reference evidence="1 2" key="1">
    <citation type="journal article" date="2022" name="Plant J.">
        <title>Chromosome-level genome of Camellia lanceoleosa provides a valuable resource for understanding genome evolution and self-incompatibility.</title>
        <authorList>
            <person name="Gong W."/>
            <person name="Xiao S."/>
            <person name="Wang L."/>
            <person name="Liao Z."/>
            <person name="Chang Y."/>
            <person name="Mo W."/>
            <person name="Hu G."/>
            <person name="Li W."/>
            <person name="Zhao G."/>
            <person name="Zhu H."/>
            <person name="Hu X."/>
            <person name="Ji K."/>
            <person name="Xiang X."/>
            <person name="Song Q."/>
            <person name="Yuan D."/>
            <person name="Jin S."/>
            <person name="Zhang L."/>
        </authorList>
    </citation>
    <scope>NUCLEOTIDE SEQUENCE [LARGE SCALE GENOMIC DNA]</scope>
    <source>
        <strain evidence="1">SQ_2022a</strain>
    </source>
</reference>